<dbReference type="PRINTS" id="PR01248">
    <property type="entry name" value="TYPE1KERATIN"/>
</dbReference>
<dbReference type="PANTHER" id="PTHR23239:SF388">
    <property type="entry name" value="IF ROD DOMAIN-CONTAINING PROTEIN"/>
    <property type="match status" value="1"/>
</dbReference>
<dbReference type="SUPFAM" id="SSF64593">
    <property type="entry name" value="Intermediate filament protein, coiled coil region"/>
    <property type="match status" value="1"/>
</dbReference>
<keyword evidence="1" id="KW-0403">Intermediate filament</keyword>
<evidence type="ECO:0000256" key="2">
    <source>
        <dbReference type="ARBA" id="ARBA00023054"/>
    </source>
</evidence>
<dbReference type="Pfam" id="PF00038">
    <property type="entry name" value="Filament"/>
    <property type="match status" value="1"/>
</dbReference>
<evidence type="ECO:0000313" key="7">
    <source>
        <dbReference type="RefSeq" id="XP_072860362.1"/>
    </source>
</evidence>
<keyword evidence="2 3" id="KW-0175">Coiled coil</keyword>
<feature type="domain" description="IF rod" evidence="5">
    <location>
        <begin position="177"/>
        <end position="419"/>
    </location>
</feature>
<feature type="coiled-coil region" evidence="3">
    <location>
        <begin position="288"/>
        <end position="367"/>
    </location>
</feature>
<name>A0ABM5GRV4_9SAUR</name>
<feature type="region of interest" description="Disordered" evidence="4">
    <location>
        <begin position="375"/>
        <end position="398"/>
    </location>
</feature>
<feature type="compositionally biased region" description="Gly residues" evidence="4">
    <location>
        <begin position="17"/>
        <end position="41"/>
    </location>
</feature>
<evidence type="ECO:0000256" key="1">
    <source>
        <dbReference type="ARBA" id="ARBA00022754"/>
    </source>
</evidence>
<feature type="coiled-coil region" evidence="3">
    <location>
        <begin position="174"/>
        <end position="215"/>
    </location>
</feature>
<gene>
    <name evidence="7" type="primary">LOC110074844</name>
</gene>
<dbReference type="RefSeq" id="XP_072860362.1">
    <property type="nucleotide sequence ID" value="XM_073004261.1"/>
</dbReference>
<proteinExistence type="predicted"/>
<accession>A0ABM5GRV4</accession>
<keyword evidence="6" id="KW-1185">Reference proteome</keyword>
<feature type="region of interest" description="Disordered" evidence="4">
    <location>
        <begin position="1"/>
        <end position="67"/>
    </location>
</feature>
<dbReference type="Gene3D" id="1.20.5.1160">
    <property type="entry name" value="Vasodilator-stimulated phosphoprotein"/>
    <property type="match status" value="1"/>
</dbReference>
<protein>
    <submittedName>
        <fullName evidence="7">Keratin, type I cytoskeletal 15-like</fullName>
    </submittedName>
</protein>
<dbReference type="InterPro" id="IPR039008">
    <property type="entry name" value="IF_rod_dom"/>
</dbReference>
<feature type="compositionally biased region" description="Polar residues" evidence="4">
    <location>
        <begin position="379"/>
        <end position="392"/>
    </location>
</feature>
<dbReference type="Proteomes" id="UP001652642">
    <property type="component" value="Chromosome 6"/>
</dbReference>
<dbReference type="PROSITE" id="PS51842">
    <property type="entry name" value="IF_ROD_2"/>
    <property type="match status" value="1"/>
</dbReference>
<evidence type="ECO:0000313" key="6">
    <source>
        <dbReference type="Proteomes" id="UP001652642"/>
    </source>
</evidence>
<evidence type="ECO:0000259" key="5">
    <source>
        <dbReference type="PROSITE" id="PS51842"/>
    </source>
</evidence>
<dbReference type="InterPro" id="IPR002957">
    <property type="entry name" value="Keratin_I"/>
</dbReference>
<dbReference type="GeneID" id="110074844"/>
<reference evidence="7" key="1">
    <citation type="submission" date="2025-08" db="UniProtKB">
        <authorList>
            <consortium name="RefSeq"/>
        </authorList>
    </citation>
    <scope>IDENTIFICATION</scope>
</reference>
<feature type="compositionally biased region" description="Polar residues" evidence="4">
    <location>
        <begin position="1"/>
        <end position="12"/>
    </location>
</feature>
<evidence type="ECO:0000256" key="3">
    <source>
        <dbReference type="SAM" id="Coils"/>
    </source>
</evidence>
<dbReference type="SMART" id="SM01391">
    <property type="entry name" value="Filament"/>
    <property type="match status" value="1"/>
</dbReference>
<evidence type="ECO:0000256" key="4">
    <source>
        <dbReference type="SAM" id="MobiDB-lite"/>
    </source>
</evidence>
<dbReference type="PANTHER" id="PTHR23239">
    <property type="entry name" value="INTERMEDIATE FILAMENT"/>
    <property type="match status" value="1"/>
</dbReference>
<dbReference type="Gene3D" id="1.20.5.500">
    <property type="entry name" value="Single helix bin"/>
    <property type="match status" value="1"/>
</dbReference>
<sequence>MSYSYTFKQTQTSSEGGNIGGGGIGGGGSGGHSVSGIGRGGSSSMSSRRYTPTVRSSQGFSGGSYGGGRSSHSCAGGRCRSMSGGFGGGSSFGGSHGGGSFGGGFGGGHIGGGFGGGHGGGHQGGGYGGGHGGIHGGGLIGGGFGGHGGSYGGGNLGGGIGGGGFGGDDAGFLSNNEKSTMQNLNDRLASYLEKVRHLEAENNQLESLIKEWYQNHSQTSEPKDYNSYYEEINKLISELISESLESNKILLDVDNARMAAEDFKLKYETESGLHQNVDADLQGLRPLLDKLTLDKSDLEMQYESLQEELATLRKNHDDIMKSSQHHSSGDVSIEVNAAPGQDLQKALNELRQEYEEIIAKNRSEVEQWYEAKMEEARQQENTGNQETGSGSSQVTELTRELQTLEIELQTQLSTVSGSF</sequence>
<organism evidence="6 7">
    <name type="scientific">Pogona vitticeps</name>
    <name type="common">central bearded dragon</name>
    <dbReference type="NCBI Taxonomy" id="103695"/>
    <lineage>
        <taxon>Eukaryota</taxon>
        <taxon>Metazoa</taxon>
        <taxon>Chordata</taxon>
        <taxon>Craniata</taxon>
        <taxon>Vertebrata</taxon>
        <taxon>Euteleostomi</taxon>
        <taxon>Lepidosauria</taxon>
        <taxon>Squamata</taxon>
        <taxon>Bifurcata</taxon>
        <taxon>Unidentata</taxon>
        <taxon>Episquamata</taxon>
        <taxon>Toxicofera</taxon>
        <taxon>Iguania</taxon>
        <taxon>Acrodonta</taxon>
        <taxon>Agamidae</taxon>
        <taxon>Amphibolurinae</taxon>
        <taxon>Pogona</taxon>
    </lineage>
</organism>